<accession>A0A7W0C7H9</accession>
<name>A0A7W0C7H9_9BACT</name>
<reference evidence="4 5" key="1">
    <citation type="submission" date="2020-07" db="EMBL/GenBank/DDBJ databases">
        <title>Genomic Encyclopedia of Type Strains, Phase IV (KMG-IV): sequencing the most valuable type-strain genomes for metagenomic binning, comparative biology and taxonomic classification.</title>
        <authorList>
            <person name="Goeker M."/>
        </authorList>
    </citation>
    <scope>NUCLEOTIDE SEQUENCE [LARGE SCALE GENOMIC DNA]</scope>
    <source>
        <strain evidence="4 5">DSM 17721</strain>
    </source>
</reference>
<dbReference type="InterPro" id="IPR010426">
    <property type="entry name" value="MTTB_MeTrfase"/>
</dbReference>
<evidence type="ECO:0000256" key="3">
    <source>
        <dbReference type="ARBA" id="ARBA00022679"/>
    </source>
</evidence>
<gene>
    <name evidence="4" type="ORF">HNR65_000875</name>
</gene>
<proteinExistence type="inferred from homology"/>
<dbReference type="AlphaFoldDB" id="A0A7W0C7H9"/>
<dbReference type="InterPro" id="IPR038601">
    <property type="entry name" value="MttB-like_sf"/>
</dbReference>
<dbReference type="Proteomes" id="UP000525298">
    <property type="component" value="Unassembled WGS sequence"/>
</dbReference>
<dbReference type="EC" id="2.1.1.250" evidence="4"/>
<dbReference type="RefSeq" id="WP_181550230.1">
    <property type="nucleotide sequence ID" value="NZ_JACDUS010000002.1"/>
</dbReference>
<comment type="similarity">
    <text evidence="1">Belongs to the trimethylamine methyltransferase family.</text>
</comment>
<evidence type="ECO:0000313" key="5">
    <source>
        <dbReference type="Proteomes" id="UP000525298"/>
    </source>
</evidence>
<dbReference type="GO" id="GO:0032259">
    <property type="term" value="P:methylation"/>
    <property type="evidence" value="ECO:0007669"/>
    <property type="project" value="UniProtKB-KW"/>
</dbReference>
<keyword evidence="3 4" id="KW-0808">Transferase</keyword>
<dbReference type="EMBL" id="JACDUS010000002">
    <property type="protein sequence ID" value="MBA2880557.1"/>
    <property type="molecule type" value="Genomic_DNA"/>
</dbReference>
<dbReference type="GO" id="GO:0043834">
    <property type="term" value="F:trimethylamine methyltransferase activity"/>
    <property type="evidence" value="ECO:0007669"/>
    <property type="project" value="UniProtKB-EC"/>
</dbReference>
<dbReference type="GO" id="GO:0015948">
    <property type="term" value="P:methanogenesis"/>
    <property type="evidence" value="ECO:0007669"/>
    <property type="project" value="InterPro"/>
</dbReference>
<keyword evidence="2 4" id="KW-0489">Methyltransferase</keyword>
<comment type="caution">
    <text evidence="4">The sequence shown here is derived from an EMBL/GenBank/DDBJ whole genome shotgun (WGS) entry which is preliminary data.</text>
</comment>
<evidence type="ECO:0000313" key="4">
    <source>
        <dbReference type="EMBL" id="MBA2880557.1"/>
    </source>
</evidence>
<dbReference type="Pfam" id="PF06253">
    <property type="entry name" value="MTTB"/>
    <property type="match status" value="1"/>
</dbReference>
<sequence>MGTRTNLTENQYIRFSFLSDGQKRLIFNQVLKILQHTGARVKHEQACRILAENGCRVTQDRVYMPPHIVKKALDSVPPVSTIFNWQGHAALRVEHGHTYFGPGPTCPNFIDPLTFERRRYTCNDAAMVARVCEALSGIGFVMSLGLVSDAPRGMEGLFEFSEMIQNSTKPPIAWCMSKEHCRDIHQIAMAMAGGPETFRQKPNYLFYNEPISPLLSDFSAIDKVMYCARNNIPQIFAPASTGGGTVPATHAAHISMTLAESIIGVVISQIVNPGACIIIGGTQSILDMREAVFAYGAPELSSLEAGLTEMGEYLGLPVFSAGGCSDSKAMDAQAAIEASLSLHSAMLSGPSLVHDVGFMESGMCGSLFQLVLADEIIAKSQYIAKGVLVDEKTLAREEIAAAGPGGDYRNVKQTAEKLAAYGFVRPFASSDKPEAAFSCPVSKSMSEHIVHRTQQLVRQTRSPADTIPDSVRVQIQQILDTARARTGGLSETGR</sequence>
<evidence type="ECO:0000256" key="2">
    <source>
        <dbReference type="ARBA" id="ARBA00022603"/>
    </source>
</evidence>
<organism evidence="4 5">
    <name type="scientific">Desulfosalsimonas propionicica</name>
    <dbReference type="NCBI Taxonomy" id="332175"/>
    <lineage>
        <taxon>Bacteria</taxon>
        <taxon>Pseudomonadati</taxon>
        <taxon>Thermodesulfobacteriota</taxon>
        <taxon>Desulfobacteria</taxon>
        <taxon>Desulfobacterales</taxon>
        <taxon>Desulfosalsimonadaceae</taxon>
        <taxon>Desulfosalsimonas</taxon>
    </lineage>
</organism>
<protein>
    <submittedName>
        <fullName evidence="4">Trimethylamine--corrinoid protein Co-methyltransferase</fullName>
        <ecNumber evidence="4">2.1.1.250</ecNumber>
    </submittedName>
</protein>
<keyword evidence="5" id="KW-1185">Reference proteome</keyword>
<dbReference type="Gene3D" id="3.20.20.480">
    <property type="entry name" value="Trimethylamine methyltransferase-like"/>
    <property type="match status" value="1"/>
</dbReference>
<evidence type="ECO:0000256" key="1">
    <source>
        <dbReference type="ARBA" id="ARBA00007137"/>
    </source>
</evidence>